<evidence type="ECO:0000256" key="3">
    <source>
        <dbReference type="ARBA" id="ARBA00022989"/>
    </source>
</evidence>
<reference evidence="7" key="1">
    <citation type="submission" date="2013-07" db="EMBL/GenBank/DDBJ databases">
        <title>The Genome Sequence of Cryptococcus bestiolae CBS10118.</title>
        <authorList>
            <consortium name="The Broad Institute Genome Sequencing Platform"/>
            <person name="Cuomo C."/>
            <person name="Litvintseva A."/>
            <person name="Chen Y."/>
            <person name="Heitman J."/>
            <person name="Sun S."/>
            <person name="Springer D."/>
            <person name="Dromer F."/>
            <person name="Young S.K."/>
            <person name="Zeng Q."/>
            <person name="Gargeya S."/>
            <person name="Fitzgerald M."/>
            <person name="Abouelleil A."/>
            <person name="Alvarado L."/>
            <person name="Berlin A.M."/>
            <person name="Chapman S.B."/>
            <person name="Dewar J."/>
            <person name="Goldberg J."/>
            <person name="Griggs A."/>
            <person name="Gujja S."/>
            <person name="Hansen M."/>
            <person name="Howarth C."/>
            <person name="Imamovic A."/>
            <person name="Larimer J."/>
            <person name="McCowan C."/>
            <person name="Murphy C."/>
            <person name="Pearson M."/>
            <person name="Priest M."/>
            <person name="Roberts A."/>
            <person name="Saif S."/>
            <person name="Shea T."/>
            <person name="Sykes S."/>
            <person name="Wortman J."/>
            <person name="Nusbaum C."/>
            <person name="Birren B."/>
        </authorList>
    </citation>
    <scope>NUCLEOTIDE SEQUENCE [LARGE SCALE GENOMIC DNA]</scope>
    <source>
        <strain evidence="7">CBS 10118</strain>
    </source>
</reference>
<evidence type="ECO:0000256" key="5">
    <source>
        <dbReference type="SAM" id="MobiDB-lite"/>
    </source>
</evidence>
<dbReference type="Gene3D" id="1.20.1250.20">
    <property type="entry name" value="MFS general substrate transporter like domains"/>
    <property type="match status" value="1"/>
</dbReference>
<keyword evidence="2 6" id="KW-0812">Transmembrane</keyword>
<reference evidence="8" key="4">
    <citation type="submission" date="2024-02" db="EMBL/GenBank/DDBJ databases">
        <title>Comparative genomics of Cryptococcus and Kwoniella reveals pathogenesis evolution and contrasting modes of karyotype evolution via chromosome fusion or intercentromeric recombination.</title>
        <authorList>
            <person name="Coelho M.A."/>
            <person name="David-Palma M."/>
            <person name="Shea T."/>
            <person name="Bowers K."/>
            <person name="McGinley-Smith S."/>
            <person name="Mohammad A.W."/>
            <person name="Gnirke A."/>
            <person name="Yurkov A.M."/>
            <person name="Nowrousian M."/>
            <person name="Sun S."/>
            <person name="Cuomo C.A."/>
            <person name="Heitman J."/>
        </authorList>
    </citation>
    <scope>NUCLEOTIDE SEQUENCE</scope>
    <source>
        <strain evidence="8">CBS 10118</strain>
    </source>
</reference>
<feature type="transmembrane region" description="Helical" evidence="6">
    <location>
        <begin position="440"/>
        <end position="461"/>
    </location>
</feature>
<keyword evidence="4 6" id="KW-0472">Membrane</keyword>
<dbReference type="Proteomes" id="UP000092730">
    <property type="component" value="Chromosome 6"/>
</dbReference>
<dbReference type="PANTHER" id="PTHR23294">
    <property type="entry name" value="ET TRANSLATION PRODUCT-RELATED"/>
    <property type="match status" value="1"/>
</dbReference>
<evidence type="ECO:0000256" key="1">
    <source>
        <dbReference type="ARBA" id="ARBA00004141"/>
    </source>
</evidence>
<gene>
    <name evidence="7" type="ORF">I302_07023</name>
    <name evidence="8" type="ORF">I302_107242</name>
</gene>
<keyword evidence="9" id="KW-1185">Reference proteome</keyword>
<evidence type="ECO:0000256" key="4">
    <source>
        <dbReference type="ARBA" id="ARBA00023136"/>
    </source>
</evidence>
<evidence type="ECO:0000313" key="8">
    <source>
        <dbReference type="EMBL" id="WVW85204.1"/>
    </source>
</evidence>
<feature type="transmembrane region" description="Helical" evidence="6">
    <location>
        <begin position="53"/>
        <end position="71"/>
    </location>
</feature>
<protein>
    <submittedName>
        <fullName evidence="7">Membrane protein</fullName>
    </submittedName>
</protein>
<reference evidence="8" key="2">
    <citation type="submission" date="2013-07" db="EMBL/GenBank/DDBJ databases">
        <authorList>
            <consortium name="The Broad Institute Genome Sequencing Platform"/>
            <person name="Cuomo C."/>
            <person name="Litvintseva A."/>
            <person name="Chen Y."/>
            <person name="Heitman J."/>
            <person name="Sun S."/>
            <person name="Springer D."/>
            <person name="Dromer F."/>
            <person name="Young S.K."/>
            <person name="Zeng Q."/>
            <person name="Gargeya S."/>
            <person name="Fitzgerald M."/>
            <person name="Abouelleil A."/>
            <person name="Alvarado L."/>
            <person name="Berlin A.M."/>
            <person name="Chapman S.B."/>
            <person name="Dewar J."/>
            <person name="Goldberg J."/>
            <person name="Griggs A."/>
            <person name="Gujja S."/>
            <person name="Hansen M."/>
            <person name="Howarth C."/>
            <person name="Imamovic A."/>
            <person name="Larimer J."/>
            <person name="McCowan C."/>
            <person name="Murphy C."/>
            <person name="Pearson M."/>
            <person name="Priest M."/>
            <person name="Roberts A."/>
            <person name="Saif S."/>
            <person name="Shea T."/>
            <person name="Sykes S."/>
            <person name="Wortman J."/>
            <person name="Nusbaum C."/>
            <person name="Birren B."/>
        </authorList>
    </citation>
    <scope>NUCLEOTIDE SEQUENCE</scope>
    <source>
        <strain evidence="8">CBS 10118</strain>
    </source>
</reference>
<dbReference type="InterPro" id="IPR036259">
    <property type="entry name" value="MFS_trans_sf"/>
</dbReference>
<accession>A0A1B9FZ35</accession>
<keyword evidence="3 6" id="KW-1133">Transmembrane helix</keyword>
<dbReference type="SUPFAM" id="SSF103473">
    <property type="entry name" value="MFS general substrate transporter"/>
    <property type="match status" value="1"/>
</dbReference>
<dbReference type="EMBL" id="KI894023">
    <property type="protein sequence ID" value="OCF24037.1"/>
    <property type="molecule type" value="Genomic_DNA"/>
</dbReference>
<dbReference type="PANTHER" id="PTHR23294:SF19">
    <property type="entry name" value="DUF895 DOMAIN MEMBRANE PROTEIN-RELATED"/>
    <property type="match status" value="1"/>
</dbReference>
<dbReference type="KEGG" id="kbi:30211422"/>
<feature type="transmembrane region" description="Helical" evidence="6">
    <location>
        <begin position="336"/>
        <end position="353"/>
    </location>
</feature>
<dbReference type="VEuPathDB" id="FungiDB:I302_07023"/>
<dbReference type="InterPro" id="IPR051617">
    <property type="entry name" value="UNC-93-like_regulator"/>
</dbReference>
<feature type="transmembrane region" description="Helical" evidence="6">
    <location>
        <begin position="206"/>
        <end position="233"/>
    </location>
</feature>
<feature type="transmembrane region" description="Helical" evidence="6">
    <location>
        <begin position="180"/>
        <end position="200"/>
    </location>
</feature>
<dbReference type="GeneID" id="30211422"/>
<dbReference type="InterPro" id="IPR011701">
    <property type="entry name" value="MFS"/>
</dbReference>
<reference evidence="7" key="3">
    <citation type="submission" date="2014-01" db="EMBL/GenBank/DDBJ databases">
        <title>Evolution of pathogenesis and genome organization in the Tremellales.</title>
        <authorList>
            <person name="Cuomo C."/>
            <person name="Litvintseva A."/>
            <person name="Heitman J."/>
            <person name="Chen Y."/>
            <person name="Sun S."/>
            <person name="Springer D."/>
            <person name="Dromer F."/>
            <person name="Young S."/>
            <person name="Zeng Q."/>
            <person name="Chapman S."/>
            <person name="Gujja S."/>
            <person name="Saif S."/>
            <person name="Birren B."/>
        </authorList>
    </citation>
    <scope>NUCLEOTIDE SEQUENCE</scope>
    <source>
        <strain evidence="7">CBS 10118</strain>
    </source>
</reference>
<evidence type="ECO:0000313" key="9">
    <source>
        <dbReference type="Proteomes" id="UP000092730"/>
    </source>
</evidence>
<dbReference type="EMBL" id="CP144546">
    <property type="protein sequence ID" value="WVW85204.1"/>
    <property type="molecule type" value="Genomic_DNA"/>
</dbReference>
<dbReference type="GO" id="GO:0022857">
    <property type="term" value="F:transmembrane transporter activity"/>
    <property type="evidence" value="ECO:0007669"/>
    <property type="project" value="InterPro"/>
</dbReference>
<comment type="subcellular location">
    <subcellularLocation>
        <location evidence="1">Membrane</location>
        <topology evidence="1">Multi-pass membrane protein</topology>
    </subcellularLocation>
</comment>
<dbReference type="RefSeq" id="XP_019045107.1">
    <property type="nucleotide sequence ID" value="XM_019193630.1"/>
</dbReference>
<feature type="transmembrane region" description="Helical" evidence="6">
    <location>
        <begin position="262"/>
        <end position="283"/>
    </location>
</feature>
<dbReference type="GO" id="GO:0016020">
    <property type="term" value="C:membrane"/>
    <property type="evidence" value="ECO:0007669"/>
    <property type="project" value="UniProtKB-SubCell"/>
</dbReference>
<feature type="compositionally biased region" description="Polar residues" evidence="5">
    <location>
        <begin position="1"/>
        <end position="13"/>
    </location>
</feature>
<sequence>MAATKDSQYQAQVAHSDPYHQQGHTLPSDPDAFEVLPPPPPPKNKWDKLYRSSFFQICVVSALAFCGPAMADAISGLGGGGQATPYTVSAAQAASYSATAIISLFGGPLASRMGIRLMLIVGASTFAINGSAYYVNSRYGIQWYLIFGRFLYGLGFGFWYVAEAAIILSYPEEGRRGHYLAIWVAARNLGQLVGGSIALARNAKNAAAGAIATSTYLIFVGIEAVGFPVSFLIANPEKVRRADGVPIIMTAKKPMKQEMMSLWKAIIHPRMLLFAPIAFYSYFLGGVMSTYLANYFTVRARALSSFVVPASIVVFTGLYGRFVLDNKRLNQRARAHLGFWVFMIPSLATFAWICANQAKFYGMEKAPKYDWSASYWAVAYLPLLIQQICAYLCQSYIYWLISCFVVDVQGNARNGGIFRCVEAVGQAVSYGINSNVKAKWVPLGLNFALCVACIVPTLLIVRQVPEYRQDAKNKSSEVTYDGKIVEDIPLEDDVSKKV</sequence>
<feature type="transmembrane region" description="Helical" evidence="6">
    <location>
        <begin position="373"/>
        <end position="393"/>
    </location>
</feature>
<evidence type="ECO:0000256" key="6">
    <source>
        <dbReference type="SAM" id="Phobius"/>
    </source>
</evidence>
<proteinExistence type="predicted"/>
<name>A0A1B9FZ35_9TREE</name>
<evidence type="ECO:0000256" key="2">
    <source>
        <dbReference type="ARBA" id="ARBA00022692"/>
    </source>
</evidence>
<feature type="transmembrane region" description="Helical" evidence="6">
    <location>
        <begin position="117"/>
        <end position="135"/>
    </location>
</feature>
<evidence type="ECO:0000313" key="7">
    <source>
        <dbReference type="EMBL" id="OCF24037.1"/>
    </source>
</evidence>
<feature type="transmembrane region" description="Helical" evidence="6">
    <location>
        <begin position="303"/>
        <end position="324"/>
    </location>
</feature>
<dbReference type="AlphaFoldDB" id="A0A1B9FZ35"/>
<feature type="region of interest" description="Disordered" evidence="5">
    <location>
        <begin position="1"/>
        <end position="38"/>
    </location>
</feature>
<organism evidence="7">
    <name type="scientific">Kwoniella bestiolae CBS 10118</name>
    <dbReference type="NCBI Taxonomy" id="1296100"/>
    <lineage>
        <taxon>Eukaryota</taxon>
        <taxon>Fungi</taxon>
        <taxon>Dikarya</taxon>
        <taxon>Basidiomycota</taxon>
        <taxon>Agaricomycotina</taxon>
        <taxon>Tremellomycetes</taxon>
        <taxon>Tremellales</taxon>
        <taxon>Cryptococcaceae</taxon>
        <taxon>Kwoniella</taxon>
    </lineage>
</organism>
<dbReference type="OrthoDB" id="196103at2759"/>
<dbReference type="Pfam" id="PF07690">
    <property type="entry name" value="MFS_1"/>
    <property type="match status" value="1"/>
</dbReference>
<feature type="transmembrane region" description="Helical" evidence="6">
    <location>
        <begin position="141"/>
        <end position="168"/>
    </location>
</feature>
<feature type="transmembrane region" description="Helical" evidence="6">
    <location>
        <begin position="83"/>
        <end position="105"/>
    </location>
</feature>